<feature type="transmembrane region" description="Helical" evidence="1">
    <location>
        <begin position="123"/>
        <end position="144"/>
    </location>
</feature>
<dbReference type="Proteomes" id="UP001605036">
    <property type="component" value="Unassembled WGS sequence"/>
</dbReference>
<feature type="transmembrane region" description="Helical" evidence="1">
    <location>
        <begin position="156"/>
        <end position="178"/>
    </location>
</feature>
<protein>
    <submittedName>
        <fullName evidence="2">Uncharacterized protein</fullName>
    </submittedName>
</protein>
<keyword evidence="3" id="KW-1185">Reference proteome</keyword>
<keyword evidence="1" id="KW-0812">Transmembrane</keyword>
<proteinExistence type="predicted"/>
<evidence type="ECO:0000313" key="2">
    <source>
        <dbReference type="EMBL" id="KAL2643721.1"/>
    </source>
</evidence>
<sequence length="205" mass="23286">MCAHADLLRVFPLHLNSTLLLMAVLKFFGELKLNRLPPTFIATVLDWAKSATHEVVDTLKEGAEYLSDTTAVRRVSGTVESAYETAADYLPETDENSSLTASLINMLPFSSFKSDPGNVWKAYLIYVLLAAACTLPLWSFVVAADYFSFLYPDSHILRLFPLFYFSPWLVVYVLFSAFGRQYTSWGRINYRRTEAVHLRIYILCA</sequence>
<evidence type="ECO:0000256" key="1">
    <source>
        <dbReference type="SAM" id="Phobius"/>
    </source>
</evidence>
<evidence type="ECO:0000313" key="3">
    <source>
        <dbReference type="Proteomes" id="UP001605036"/>
    </source>
</evidence>
<dbReference type="EMBL" id="JBHFFA010000002">
    <property type="protein sequence ID" value="KAL2643721.1"/>
    <property type="molecule type" value="Genomic_DNA"/>
</dbReference>
<gene>
    <name evidence="2" type="ORF">R1flu_011308</name>
</gene>
<keyword evidence="1" id="KW-0472">Membrane</keyword>
<keyword evidence="1" id="KW-1133">Transmembrane helix</keyword>
<feature type="transmembrane region" description="Helical" evidence="1">
    <location>
        <begin position="12"/>
        <end position="29"/>
    </location>
</feature>
<dbReference type="AlphaFoldDB" id="A0ABD1Z7F3"/>
<organism evidence="2 3">
    <name type="scientific">Riccia fluitans</name>
    <dbReference type="NCBI Taxonomy" id="41844"/>
    <lineage>
        <taxon>Eukaryota</taxon>
        <taxon>Viridiplantae</taxon>
        <taxon>Streptophyta</taxon>
        <taxon>Embryophyta</taxon>
        <taxon>Marchantiophyta</taxon>
        <taxon>Marchantiopsida</taxon>
        <taxon>Marchantiidae</taxon>
        <taxon>Marchantiales</taxon>
        <taxon>Ricciaceae</taxon>
        <taxon>Riccia</taxon>
    </lineage>
</organism>
<comment type="caution">
    <text evidence="2">The sequence shown here is derived from an EMBL/GenBank/DDBJ whole genome shotgun (WGS) entry which is preliminary data.</text>
</comment>
<reference evidence="2 3" key="1">
    <citation type="submission" date="2024-09" db="EMBL/GenBank/DDBJ databases">
        <title>Chromosome-scale assembly of Riccia fluitans.</title>
        <authorList>
            <person name="Paukszto L."/>
            <person name="Sawicki J."/>
            <person name="Karawczyk K."/>
            <person name="Piernik-Szablinska J."/>
            <person name="Szczecinska M."/>
            <person name="Mazdziarz M."/>
        </authorList>
    </citation>
    <scope>NUCLEOTIDE SEQUENCE [LARGE SCALE GENOMIC DNA]</scope>
    <source>
        <strain evidence="2">Rf_01</strain>
        <tissue evidence="2">Aerial parts of the thallus</tissue>
    </source>
</reference>
<name>A0ABD1Z7F3_9MARC</name>
<accession>A0ABD1Z7F3</accession>